<dbReference type="Proteomes" id="UP001165960">
    <property type="component" value="Unassembled WGS sequence"/>
</dbReference>
<keyword evidence="1" id="KW-0396">Initiation factor</keyword>
<proteinExistence type="predicted"/>
<keyword evidence="2" id="KW-1185">Reference proteome</keyword>
<evidence type="ECO:0000313" key="2">
    <source>
        <dbReference type="Proteomes" id="UP001165960"/>
    </source>
</evidence>
<reference evidence="1" key="1">
    <citation type="submission" date="2022-04" db="EMBL/GenBank/DDBJ databases">
        <title>Genome of the entomopathogenic fungus Entomophthora muscae.</title>
        <authorList>
            <person name="Elya C."/>
            <person name="Lovett B.R."/>
            <person name="Lee E."/>
            <person name="Macias A.M."/>
            <person name="Hajek A.E."/>
            <person name="De Bivort B.L."/>
            <person name="Kasson M.T."/>
            <person name="De Fine Licht H.H."/>
            <person name="Stajich J.E."/>
        </authorList>
    </citation>
    <scope>NUCLEOTIDE SEQUENCE</scope>
    <source>
        <strain evidence="1">Berkeley</strain>
    </source>
</reference>
<dbReference type="EMBL" id="QTSX02000813">
    <property type="protein sequence ID" value="KAJ9084719.1"/>
    <property type="molecule type" value="Genomic_DNA"/>
</dbReference>
<sequence length="212" mass="24399">MLFQPQYINTIQTSCPWILRYVAAAAVISRRRKNVLKDLIKVIQEESHAYEDPITQFVKALYVDIDFDGAQAKLKECEDVISNDFFLTASSDDFFESARILILEAYCRTNQRINISLLSERLNLSPEEGEKWIVNLIRDTRVDAKIDFTDNSVVMNPINTSIYRQMIEKTRDVVFQSRMMINGIEKRDNALAAAKDNKKSGNNRRQNTSAAH</sequence>
<organism evidence="1 2">
    <name type="scientific">Entomophthora muscae</name>
    <dbReference type="NCBI Taxonomy" id="34485"/>
    <lineage>
        <taxon>Eukaryota</taxon>
        <taxon>Fungi</taxon>
        <taxon>Fungi incertae sedis</taxon>
        <taxon>Zoopagomycota</taxon>
        <taxon>Entomophthoromycotina</taxon>
        <taxon>Entomophthoromycetes</taxon>
        <taxon>Entomophthorales</taxon>
        <taxon>Entomophthoraceae</taxon>
        <taxon>Entomophthora</taxon>
    </lineage>
</organism>
<protein>
    <submittedName>
        <fullName evidence="1">Eukaryotic translation initiation factor 3 subunit E</fullName>
    </submittedName>
</protein>
<name>A0ACC2UD44_9FUNG</name>
<keyword evidence="1" id="KW-0648">Protein biosynthesis</keyword>
<evidence type="ECO:0000313" key="1">
    <source>
        <dbReference type="EMBL" id="KAJ9084719.1"/>
    </source>
</evidence>
<gene>
    <name evidence="1" type="primary">INT6_2</name>
    <name evidence="1" type="ORF">DSO57_1021361</name>
</gene>
<comment type="caution">
    <text evidence="1">The sequence shown here is derived from an EMBL/GenBank/DDBJ whole genome shotgun (WGS) entry which is preliminary data.</text>
</comment>
<accession>A0ACC2UD44</accession>